<dbReference type="AlphaFoldDB" id="A0A0M7B8P8"/>
<keyword evidence="2" id="KW-1185">Reference proteome</keyword>
<evidence type="ECO:0000313" key="1">
    <source>
        <dbReference type="EMBL" id="CUH38695.1"/>
    </source>
</evidence>
<sequence>MPPNRLLAPVNFLMPDPHRLAAIRALAPSEMTEEVILEHPKFDTSGAVS</sequence>
<protein>
    <submittedName>
        <fullName evidence="1">Uncharacterized protein</fullName>
    </submittedName>
</protein>
<gene>
    <name evidence="1" type="ORF">JSE7799_01461</name>
</gene>
<organism evidence="1 2">
    <name type="scientific">Jannaschia seosinensis</name>
    <dbReference type="NCBI Taxonomy" id="313367"/>
    <lineage>
        <taxon>Bacteria</taxon>
        <taxon>Pseudomonadati</taxon>
        <taxon>Pseudomonadota</taxon>
        <taxon>Alphaproteobacteria</taxon>
        <taxon>Rhodobacterales</taxon>
        <taxon>Roseobacteraceae</taxon>
        <taxon>Jannaschia</taxon>
    </lineage>
</organism>
<dbReference type="Proteomes" id="UP000049455">
    <property type="component" value="Unassembled WGS sequence"/>
</dbReference>
<accession>A0A0M7B8P8</accession>
<proteinExistence type="predicted"/>
<dbReference type="STRING" id="313367.JSE7799_01461"/>
<name>A0A0M7B8P8_9RHOB</name>
<dbReference type="EMBL" id="CYPR01000092">
    <property type="protein sequence ID" value="CUH38695.1"/>
    <property type="molecule type" value="Genomic_DNA"/>
</dbReference>
<reference evidence="1 2" key="1">
    <citation type="submission" date="2015-09" db="EMBL/GenBank/DDBJ databases">
        <authorList>
            <person name="Jackson K.R."/>
            <person name="Lunt B.L."/>
            <person name="Fisher J.N.B."/>
            <person name="Gardner A.V."/>
            <person name="Bailey M.E."/>
            <person name="Deus L.M."/>
            <person name="Earl A.S."/>
            <person name="Gibby P.D."/>
            <person name="Hartmann K.A."/>
            <person name="Liu J.E."/>
            <person name="Manci A.M."/>
            <person name="Nielsen D.A."/>
            <person name="Solomon M.B."/>
            <person name="Breakwell D.P."/>
            <person name="Burnett S.H."/>
            <person name="Grose J.H."/>
        </authorList>
    </citation>
    <scope>NUCLEOTIDE SEQUENCE [LARGE SCALE GENOMIC DNA]</scope>
    <source>
        <strain evidence="1 2">CECT 7799</strain>
    </source>
</reference>
<evidence type="ECO:0000313" key="2">
    <source>
        <dbReference type="Proteomes" id="UP000049455"/>
    </source>
</evidence>